<dbReference type="InterPro" id="IPR007109">
    <property type="entry name" value="Brix"/>
</dbReference>
<dbReference type="OrthoDB" id="1638493at2759"/>
<evidence type="ECO:0000256" key="2">
    <source>
        <dbReference type="ARBA" id="ARBA00004604"/>
    </source>
</evidence>
<keyword evidence="6" id="KW-0539">Nucleus</keyword>
<dbReference type="AlphaFoldDB" id="N1PBB0"/>
<keyword evidence="5" id="KW-0690">Ribosome biogenesis</keyword>
<dbReference type="PANTHER" id="PTHR13634:SF0">
    <property type="entry name" value="RIBOSOME BIOGENESIS PROTEIN BRX1 HOMOLOG"/>
    <property type="match status" value="1"/>
</dbReference>
<dbReference type="GO" id="GO:0005730">
    <property type="term" value="C:nucleolus"/>
    <property type="evidence" value="ECO:0007669"/>
    <property type="project" value="UniProtKB-SubCell"/>
</dbReference>
<dbReference type="SUPFAM" id="SSF52954">
    <property type="entry name" value="Class II aaRS ABD-related"/>
    <property type="match status" value="1"/>
</dbReference>
<reference evidence="9 11" key="2">
    <citation type="journal article" date="2013" name="Nature">
        <title>Insights into bilaterian evolution from three spiralian genomes.</title>
        <authorList>
            <person name="Simakov O."/>
            <person name="Marletaz F."/>
            <person name="Cho S.J."/>
            <person name="Edsinger-Gonzales E."/>
            <person name="Havlak P."/>
            <person name="Hellsten U."/>
            <person name="Kuo D.H."/>
            <person name="Larsson T."/>
            <person name="Lv J."/>
            <person name="Arendt D."/>
            <person name="Savage R."/>
            <person name="Osoegawa K."/>
            <person name="de Jong P."/>
            <person name="Grimwood J."/>
            <person name="Chapman J.A."/>
            <person name="Shapiro H."/>
            <person name="Aerts A."/>
            <person name="Otillar R.P."/>
            <person name="Terry A.Y."/>
            <person name="Boore J.L."/>
            <person name="Grigoriev I.V."/>
            <person name="Lindberg D.R."/>
            <person name="Seaver E.C."/>
            <person name="Weisblat D.A."/>
            <person name="Putnam N.H."/>
            <person name="Rokhsar D.S."/>
        </authorList>
    </citation>
    <scope>NUCLEOTIDE SEQUENCE</scope>
    <source>
        <strain evidence="9 11">I ESC-2004</strain>
    </source>
</reference>
<dbReference type="PANTHER" id="PTHR13634">
    <property type="entry name" value="RIBOSOME BIOGENESIS PROTEIN BRIX"/>
    <property type="match status" value="1"/>
</dbReference>
<comment type="similarity">
    <text evidence="3">Belongs to the BRX1 family.</text>
</comment>
<evidence type="ECO:0000256" key="4">
    <source>
        <dbReference type="ARBA" id="ARBA00020522"/>
    </source>
</evidence>
<dbReference type="Gene3D" id="3.40.50.10480">
    <property type="entry name" value="Probable brix-domain ribosomal biogenesis protein"/>
    <property type="match status" value="1"/>
</dbReference>
<dbReference type="EnsemblMetazoa" id="CapteT210368">
    <property type="protein sequence ID" value="CapteP210368"/>
    <property type="gene ID" value="CapteG210368"/>
</dbReference>
<comment type="subcellular location">
    <subcellularLocation>
        <location evidence="2">Nucleus</location>
        <location evidence="2">Nucleolus</location>
    </subcellularLocation>
</comment>
<dbReference type="InterPro" id="IPR026532">
    <property type="entry name" value="BRX1"/>
</dbReference>
<evidence type="ECO:0000313" key="10">
    <source>
        <dbReference type="EnsemblMetazoa" id="CapteP210368"/>
    </source>
</evidence>
<evidence type="ECO:0000256" key="6">
    <source>
        <dbReference type="ARBA" id="ARBA00023242"/>
    </source>
</evidence>
<dbReference type="GO" id="GO:0006364">
    <property type="term" value="P:rRNA processing"/>
    <property type="evidence" value="ECO:0007669"/>
    <property type="project" value="InterPro"/>
</dbReference>
<evidence type="ECO:0000313" key="11">
    <source>
        <dbReference type="Proteomes" id="UP000014760"/>
    </source>
</evidence>
<evidence type="ECO:0000256" key="3">
    <source>
        <dbReference type="ARBA" id="ARBA00006369"/>
    </source>
</evidence>
<evidence type="ECO:0000256" key="7">
    <source>
        <dbReference type="SAM" id="MobiDB-lite"/>
    </source>
</evidence>
<reference evidence="11" key="1">
    <citation type="submission" date="2012-12" db="EMBL/GenBank/DDBJ databases">
        <authorList>
            <person name="Hellsten U."/>
            <person name="Grimwood J."/>
            <person name="Chapman J.A."/>
            <person name="Shapiro H."/>
            <person name="Aerts A."/>
            <person name="Otillar R.P."/>
            <person name="Terry A.Y."/>
            <person name="Boore J.L."/>
            <person name="Simakov O."/>
            <person name="Marletaz F."/>
            <person name="Cho S.-J."/>
            <person name="Edsinger-Gonzales E."/>
            <person name="Havlak P."/>
            <person name="Kuo D.-H."/>
            <person name="Larsson T."/>
            <person name="Lv J."/>
            <person name="Arendt D."/>
            <person name="Savage R."/>
            <person name="Osoegawa K."/>
            <person name="de Jong P."/>
            <person name="Lindberg D.R."/>
            <person name="Seaver E.C."/>
            <person name="Weisblat D.A."/>
            <person name="Putnam N.H."/>
            <person name="Grigoriev I.V."/>
            <person name="Rokhsar D.S."/>
        </authorList>
    </citation>
    <scope>NUCLEOTIDE SEQUENCE</scope>
    <source>
        <strain evidence="11">I ESC-2004</strain>
    </source>
</reference>
<dbReference type="HOGENOM" id="CLU_048373_2_0_1"/>
<feature type="region of interest" description="Disordered" evidence="7">
    <location>
        <begin position="1"/>
        <end position="35"/>
    </location>
</feature>
<evidence type="ECO:0000256" key="1">
    <source>
        <dbReference type="ARBA" id="ARBA00003439"/>
    </source>
</evidence>
<dbReference type="Pfam" id="PF04427">
    <property type="entry name" value="Brix"/>
    <property type="match status" value="1"/>
</dbReference>
<sequence>MGKKRKHVSVEESSDSEEERVLPSTRSSDEPTKKKTRWSNRERVLIFSSRGVSFRDRHLMKDFKNMLPHSKADTKYDRKDQLFVINEICEMKNCSKCIFFEAKKKQDLYMWLSNAPNGPSVKFLMQNVHTMLELKMTGNCLKGTRPLLSFDEQFDSQPHWKLMKELFIQTFGTPNFHPKSQPFFDHVFTFTIADNRIWFRNYQITNENAEMVEIGPRMVLNPIKIFQGSFVGATLYQNPEYISPNVVRKAAQEEKIGKHLRRIETKKGKALRVPQQSYSVDPTEEVFATQ</sequence>
<protein>
    <recommendedName>
        <fullName evidence="4">Ribosome biogenesis protein BRX1 homolog</fullName>
    </recommendedName>
</protein>
<dbReference type="EMBL" id="AMQN01000051">
    <property type="status" value="NOT_ANNOTATED_CDS"/>
    <property type="molecule type" value="Genomic_DNA"/>
</dbReference>
<evidence type="ECO:0000313" key="9">
    <source>
        <dbReference type="EMBL" id="ELU18890.1"/>
    </source>
</evidence>
<organism evidence="9">
    <name type="scientific">Capitella teleta</name>
    <name type="common">Polychaete worm</name>
    <dbReference type="NCBI Taxonomy" id="283909"/>
    <lineage>
        <taxon>Eukaryota</taxon>
        <taxon>Metazoa</taxon>
        <taxon>Spiralia</taxon>
        <taxon>Lophotrochozoa</taxon>
        <taxon>Annelida</taxon>
        <taxon>Polychaeta</taxon>
        <taxon>Sedentaria</taxon>
        <taxon>Scolecida</taxon>
        <taxon>Capitellidae</taxon>
        <taxon>Capitella</taxon>
    </lineage>
</organism>
<dbReference type="SMART" id="SM00879">
    <property type="entry name" value="Brix"/>
    <property type="match status" value="1"/>
</dbReference>
<reference evidence="10" key="3">
    <citation type="submission" date="2015-06" db="UniProtKB">
        <authorList>
            <consortium name="EnsemblMetazoa"/>
        </authorList>
    </citation>
    <scope>IDENTIFICATION</scope>
</reference>
<dbReference type="Proteomes" id="UP000014760">
    <property type="component" value="Unassembled WGS sequence"/>
</dbReference>
<dbReference type="PROSITE" id="PS50833">
    <property type="entry name" value="BRIX"/>
    <property type="match status" value="1"/>
</dbReference>
<dbReference type="STRING" id="283909.N1PBB0"/>
<dbReference type="FunFam" id="3.40.50.10480:FF:000003">
    <property type="entry name" value="Ribosome biogenesis protein BRX1"/>
    <property type="match status" value="1"/>
</dbReference>
<comment type="function">
    <text evidence="1">Required for biogenesis of the 60S ribosomal subunit.</text>
</comment>
<accession>N1PBB0</accession>
<keyword evidence="11" id="KW-1185">Reference proteome</keyword>
<dbReference type="GO" id="GO:0019843">
    <property type="term" value="F:rRNA binding"/>
    <property type="evidence" value="ECO:0007669"/>
    <property type="project" value="InterPro"/>
</dbReference>
<name>N1PBB0_CAPTE</name>
<evidence type="ECO:0000256" key="5">
    <source>
        <dbReference type="ARBA" id="ARBA00022517"/>
    </source>
</evidence>
<dbReference type="GO" id="GO:0000027">
    <property type="term" value="P:ribosomal large subunit assembly"/>
    <property type="evidence" value="ECO:0007669"/>
    <property type="project" value="TreeGrafter"/>
</dbReference>
<gene>
    <name evidence="9" type="ORF">CAPTEDRAFT_210368</name>
</gene>
<dbReference type="EMBL" id="KB291798">
    <property type="protein sequence ID" value="ELU18890.1"/>
    <property type="molecule type" value="Genomic_DNA"/>
</dbReference>
<dbReference type="OMA" id="YRHRHLM"/>
<evidence type="ECO:0000259" key="8">
    <source>
        <dbReference type="PROSITE" id="PS50833"/>
    </source>
</evidence>
<proteinExistence type="inferred from homology"/>
<dbReference type="FunCoup" id="N1PBB0">
    <property type="interactions" value="1548"/>
</dbReference>
<feature type="domain" description="Brix" evidence="8">
    <location>
        <begin position="42"/>
        <end position="231"/>
    </location>
</feature>